<keyword evidence="3" id="KW-1185">Reference proteome</keyword>
<feature type="chain" id="PRO_5046479297" evidence="1">
    <location>
        <begin position="32"/>
        <end position="467"/>
    </location>
</feature>
<keyword evidence="1" id="KW-0732">Signal</keyword>
<organism evidence="2 3">
    <name type="scientific">Actinomadura sediminis</name>
    <dbReference type="NCBI Taxonomy" id="1038904"/>
    <lineage>
        <taxon>Bacteria</taxon>
        <taxon>Bacillati</taxon>
        <taxon>Actinomycetota</taxon>
        <taxon>Actinomycetes</taxon>
        <taxon>Streptosporangiales</taxon>
        <taxon>Thermomonosporaceae</taxon>
        <taxon>Actinomadura</taxon>
    </lineage>
</organism>
<gene>
    <name evidence="2" type="ORF">ACFQ11_05570</name>
</gene>
<evidence type="ECO:0000313" key="3">
    <source>
        <dbReference type="Proteomes" id="UP001596972"/>
    </source>
</evidence>
<dbReference type="EMBL" id="JBHTJA010000006">
    <property type="protein sequence ID" value="MFD0899851.1"/>
    <property type="molecule type" value="Genomic_DNA"/>
</dbReference>
<protein>
    <submittedName>
        <fullName evidence="2">Uncharacterized protein</fullName>
    </submittedName>
</protein>
<proteinExistence type="predicted"/>
<reference evidence="3" key="1">
    <citation type="journal article" date="2019" name="Int. J. Syst. Evol. Microbiol.">
        <title>The Global Catalogue of Microorganisms (GCM) 10K type strain sequencing project: providing services to taxonomists for standard genome sequencing and annotation.</title>
        <authorList>
            <consortium name="The Broad Institute Genomics Platform"/>
            <consortium name="The Broad Institute Genome Sequencing Center for Infectious Disease"/>
            <person name="Wu L."/>
            <person name="Ma J."/>
        </authorList>
    </citation>
    <scope>NUCLEOTIDE SEQUENCE [LARGE SCALE GENOMIC DNA]</scope>
    <source>
        <strain evidence="3">JCM 31202</strain>
    </source>
</reference>
<feature type="signal peptide" evidence="1">
    <location>
        <begin position="1"/>
        <end position="31"/>
    </location>
</feature>
<dbReference type="RefSeq" id="WP_378296750.1">
    <property type="nucleotide sequence ID" value="NZ_JBHTJA010000006.1"/>
</dbReference>
<accession>A0ABW3ELI2</accession>
<evidence type="ECO:0000313" key="2">
    <source>
        <dbReference type="EMBL" id="MFD0899851.1"/>
    </source>
</evidence>
<name>A0ABW3ELI2_9ACTN</name>
<dbReference type="Proteomes" id="UP001596972">
    <property type="component" value="Unassembled WGS sequence"/>
</dbReference>
<sequence length="467" mass="49252">MGSRARHAASFLTAALAAAPLALVPGTAAHAAAPGAIVLERDGGARTFAFTAERAGEAVLGFAASAPGVSWGRAGAESAVVAISVDGRHVTDLVVPSSEPVSRSLGLGHVGKGRHTVALRFADGSADAAERVTLARPRVTVPEDGQLALRHAPVIVGRTGWPFGDPLQNATTDTPLVAWHESRPAATAGHRVIEYSLVWSNEDGGTDTPGLLARWGRTTDIEWTYRVEVDASGARVPGTAVYHGPFHFTLNFTGRYERDHPVLQTCTQNNNLCDVISPAAPLRFLPDASRTRPDGRAREAVMDREPWTYRVMAQELVREGKVEEPSDPATPEAGDPRDYLFVEFAMDVGAGTALGSAPGVAIVVRLKDDPSVPYRSDHGLADRAIGRDGAVATAVELPPGTRTSDIASVEAVRRPTGLGDDRAPISVTAIHRAFKLDDAFLPGPSAITWDGSATLTPGEPSAVLWRP</sequence>
<comment type="caution">
    <text evidence="2">The sequence shown here is derived from an EMBL/GenBank/DDBJ whole genome shotgun (WGS) entry which is preliminary data.</text>
</comment>
<evidence type="ECO:0000256" key="1">
    <source>
        <dbReference type="SAM" id="SignalP"/>
    </source>
</evidence>